<proteinExistence type="predicted"/>
<evidence type="ECO:0000256" key="1">
    <source>
        <dbReference type="SAM" id="MobiDB-lite"/>
    </source>
</evidence>
<dbReference type="Proteomes" id="UP001287445">
    <property type="component" value="Unassembled WGS sequence"/>
</dbReference>
<evidence type="ECO:0000313" key="4">
    <source>
        <dbReference type="Proteomes" id="UP001287445"/>
    </source>
</evidence>
<evidence type="ECO:0000313" key="3">
    <source>
        <dbReference type="EMBL" id="MDX4953314.1"/>
    </source>
</evidence>
<feature type="region of interest" description="Disordered" evidence="1">
    <location>
        <begin position="488"/>
        <end position="507"/>
    </location>
</feature>
<protein>
    <submittedName>
        <fullName evidence="3">FecR domain-containing protein</fullName>
    </submittedName>
</protein>
<reference evidence="3" key="1">
    <citation type="submission" date="2023-11" db="EMBL/GenBank/DDBJ databases">
        <title>Identification and selenium tolerance of Delftia acidovorans R3-25.</title>
        <authorList>
            <person name="Zhang S."/>
            <person name="Liu Y."/>
            <person name="Guo Y."/>
        </authorList>
    </citation>
    <scope>NUCLEOTIDE SEQUENCE</scope>
    <source>
        <strain evidence="3">R3-25</strain>
    </source>
</reference>
<dbReference type="SMART" id="SM00257">
    <property type="entry name" value="LysM"/>
    <property type="match status" value="1"/>
</dbReference>
<dbReference type="PANTHER" id="PTHR38731:SF1">
    <property type="entry name" value="FECR PROTEIN DOMAIN-CONTAINING PROTEIN"/>
    <property type="match status" value="1"/>
</dbReference>
<gene>
    <name evidence="3" type="ORF">SGN30_07740</name>
</gene>
<dbReference type="EMBL" id="JAWWMZ010000002">
    <property type="protein sequence ID" value="MDX4953314.1"/>
    <property type="molecule type" value="Genomic_DNA"/>
</dbReference>
<organism evidence="3 4">
    <name type="scientific">Delftia acidovorans</name>
    <name type="common">Pseudomonas acidovorans</name>
    <name type="synonym">Comamonas acidovorans</name>
    <dbReference type="NCBI Taxonomy" id="80866"/>
    <lineage>
        <taxon>Bacteria</taxon>
        <taxon>Pseudomonadati</taxon>
        <taxon>Pseudomonadota</taxon>
        <taxon>Betaproteobacteria</taxon>
        <taxon>Burkholderiales</taxon>
        <taxon>Comamonadaceae</taxon>
        <taxon>Delftia</taxon>
    </lineage>
</organism>
<accession>A0AAJ2QWT7</accession>
<sequence>MMTVHMPAALGRPVSRACMLAALGLLGLLGLGGAQAQIKPVGRNGDTMAHRVVAGDTLEQLAARYLGDARQWTDLQQHNGVANPYRLRPGSVLEIPVRLLRAAVASVEFVQGDARSTRPLDHLADTQGAAGDDAGQPLRKGQTLQEGERLQLAPDAFVAVRLADGSLVRVQSQSDVVLRQMRRKGRAGSLQSVLDLREGGVEASVPPEPGNAQRRFEIRTPAASTSVRGTRFLVQADAAGSTAAAVDEGTVAVGSDASSANTGDALLRPGQGVAVAANGRVGEPRPMLGAPDITAWPALAEDASWISLPLPGLPGAVRYQLQLSRDADMTQVLRSASFQATASPLRLAGVEDGDYVLSLRGIDAQGIPGAASRRALRVKAHPVPPLYESPQADATVGLGRASLQCTQVVGAARYRIQVVSADAQAGFAEPAIDARDLNDCTLPATTLARLPAGRYLWRAASIRTLADGQPDQGPFAAAQAMQLAAVPPQPSASALQMGDGPAEGSRQIRWSGEPGQRYHVMVARDQEFTAPLVDLWTDQPQWSTEELPAGSYYLRLQIEDANGLRSDFSAARQFRTGSWIVDASGEMMHSGNGERLQRQ</sequence>
<dbReference type="InterPro" id="IPR036779">
    <property type="entry name" value="LysM_dom_sf"/>
</dbReference>
<dbReference type="InterPro" id="IPR013783">
    <property type="entry name" value="Ig-like_fold"/>
</dbReference>
<dbReference type="PANTHER" id="PTHR38731">
    <property type="entry name" value="LIPL45-RELATED LIPOPROTEIN-RELATED"/>
    <property type="match status" value="1"/>
</dbReference>
<dbReference type="Gene3D" id="3.10.350.10">
    <property type="entry name" value="LysM domain"/>
    <property type="match status" value="1"/>
</dbReference>
<feature type="domain" description="LysM" evidence="2">
    <location>
        <begin position="48"/>
        <end position="95"/>
    </location>
</feature>
<dbReference type="CDD" id="cd00118">
    <property type="entry name" value="LysM"/>
    <property type="match status" value="1"/>
</dbReference>
<dbReference type="InterPro" id="IPR006860">
    <property type="entry name" value="FecR"/>
</dbReference>
<dbReference type="PROSITE" id="PS51782">
    <property type="entry name" value="LYSM"/>
    <property type="match status" value="1"/>
</dbReference>
<dbReference type="InterPro" id="IPR018392">
    <property type="entry name" value="LysM"/>
</dbReference>
<evidence type="ECO:0000259" key="2">
    <source>
        <dbReference type="PROSITE" id="PS51782"/>
    </source>
</evidence>
<comment type="caution">
    <text evidence="3">The sequence shown here is derived from an EMBL/GenBank/DDBJ whole genome shotgun (WGS) entry which is preliminary data.</text>
</comment>
<dbReference type="AlphaFoldDB" id="A0AAJ2QWT7"/>
<dbReference type="PIRSF" id="PIRSF029644">
    <property type="entry name" value="UCP029644"/>
    <property type="match status" value="1"/>
</dbReference>
<dbReference type="Gene3D" id="2.60.40.10">
    <property type="entry name" value="Immunoglobulins"/>
    <property type="match status" value="1"/>
</dbReference>
<dbReference type="InterPro" id="IPR016930">
    <property type="entry name" value="UCP029644"/>
</dbReference>
<dbReference type="Pfam" id="PF01476">
    <property type="entry name" value="LysM"/>
    <property type="match status" value="1"/>
</dbReference>
<dbReference type="SUPFAM" id="SSF54106">
    <property type="entry name" value="LysM domain"/>
    <property type="match status" value="1"/>
</dbReference>
<dbReference type="Gene3D" id="2.60.120.1440">
    <property type="match status" value="1"/>
</dbReference>
<dbReference type="Pfam" id="PF04773">
    <property type="entry name" value="FecR"/>
    <property type="match status" value="1"/>
</dbReference>
<name>A0AAJ2QWT7_DELAC</name>